<protein>
    <recommendedName>
        <fullName evidence="3">Hpr(Ser) kinase/phosphatase</fullName>
    </recommendedName>
</protein>
<keyword evidence="2" id="KW-1185">Reference proteome</keyword>
<organism evidence="1 2">
    <name type="scientific">Deinococcus arboris</name>
    <dbReference type="NCBI Taxonomy" id="2682977"/>
    <lineage>
        <taxon>Bacteria</taxon>
        <taxon>Thermotogati</taxon>
        <taxon>Deinococcota</taxon>
        <taxon>Deinococci</taxon>
        <taxon>Deinococcales</taxon>
        <taxon>Deinococcaceae</taxon>
        <taxon>Deinococcus</taxon>
    </lineage>
</organism>
<evidence type="ECO:0000313" key="1">
    <source>
        <dbReference type="EMBL" id="MVN86688.1"/>
    </source>
</evidence>
<sequence>MQPSSAPPLRIWASLGAQVHCSPTVPEGWVSALRYDWASGPQSLASATRRIQIEVGPLPPVPAGARVQPVVLPDWTVQAQVAGAEVWLEDRLHVRVGTDTQITVTEDGAGQDLWAVALTEAHRAAGWLPLHAAVVAGPAGAVAISGPSGAGKSTACLRLLAAGRPVMAEDRAWWGPAGEVTGLDRVLRAFDDSLVQFAPHLLGGPLTRDIKGKRVLPLPTTGEGGPLLALLLLGHTGDLGPAARARLAWEATGVPLTSAAQQAAAAAVQRLLRLPLRAVTREEVLDVVAELVDEREGG</sequence>
<proteinExistence type="predicted"/>
<accession>A0A7C9HY25</accession>
<gene>
    <name evidence="1" type="ORF">GO986_07915</name>
</gene>
<dbReference type="EMBL" id="WQLB01000008">
    <property type="protein sequence ID" value="MVN86688.1"/>
    <property type="molecule type" value="Genomic_DNA"/>
</dbReference>
<dbReference type="Proteomes" id="UP000483286">
    <property type="component" value="Unassembled WGS sequence"/>
</dbReference>
<dbReference type="SUPFAM" id="SSF53795">
    <property type="entry name" value="PEP carboxykinase-like"/>
    <property type="match status" value="1"/>
</dbReference>
<dbReference type="AlphaFoldDB" id="A0A7C9HY25"/>
<evidence type="ECO:0000313" key="2">
    <source>
        <dbReference type="Proteomes" id="UP000483286"/>
    </source>
</evidence>
<evidence type="ECO:0008006" key="3">
    <source>
        <dbReference type="Google" id="ProtNLM"/>
    </source>
</evidence>
<reference evidence="1 2" key="1">
    <citation type="submission" date="2019-12" db="EMBL/GenBank/DDBJ databases">
        <title>Deinococcus sp. HMF7620 Genome sequencing and assembly.</title>
        <authorList>
            <person name="Kang H."/>
            <person name="Kim H."/>
            <person name="Joh K."/>
        </authorList>
    </citation>
    <scope>NUCLEOTIDE SEQUENCE [LARGE SCALE GENOMIC DNA]</scope>
    <source>
        <strain evidence="1 2">HMF7620</strain>
    </source>
</reference>
<dbReference type="InterPro" id="IPR027417">
    <property type="entry name" value="P-loop_NTPase"/>
</dbReference>
<dbReference type="RefSeq" id="WP_157458744.1">
    <property type="nucleotide sequence ID" value="NZ_WQLB01000008.1"/>
</dbReference>
<name>A0A7C9HY25_9DEIO</name>
<dbReference type="Gene3D" id="3.40.50.300">
    <property type="entry name" value="P-loop containing nucleotide triphosphate hydrolases"/>
    <property type="match status" value="1"/>
</dbReference>
<comment type="caution">
    <text evidence="1">The sequence shown here is derived from an EMBL/GenBank/DDBJ whole genome shotgun (WGS) entry which is preliminary data.</text>
</comment>